<reference evidence="1" key="1">
    <citation type="submission" date="2021-02" db="EMBL/GenBank/DDBJ databases">
        <authorList>
            <consortium name="DOE Joint Genome Institute"/>
            <person name="Ahrendt S."/>
            <person name="Looney B.P."/>
            <person name="Miyauchi S."/>
            <person name="Morin E."/>
            <person name="Drula E."/>
            <person name="Courty P.E."/>
            <person name="Chicoki N."/>
            <person name="Fauchery L."/>
            <person name="Kohler A."/>
            <person name="Kuo A."/>
            <person name="Labutti K."/>
            <person name="Pangilinan J."/>
            <person name="Lipzen A."/>
            <person name="Riley R."/>
            <person name="Andreopoulos W."/>
            <person name="He G."/>
            <person name="Johnson J."/>
            <person name="Barry K.W."/>
            <person name="Grigoriev I.V."/>
            <person name="Nagy L."/>
            <person name="Hibbett D."/>
            <person name="Henrissat B."/>
            <person name="Matheny P.B."/>
            <person name="Labbe J."/>
            <person name="Martin F."/>
        </authorList>
    </citation>
    <scope>NUCLEOTIDE SEQUENCE</scope>
    <source>
        <strain evidence="1">EC-137</strain>
    </source>
</reference>
<organism evidence="1 2">
    <name type="scientific">Vararia minispora EC-137</name>
    <dbReference type="NCBI Taxonomy" id="1314806"/>
    <lineage>
        <taxon>Eukaryota</taxon>
        <taxon>Fungi</taxon>
        <taxon>Dikarya</taxon>
        <taxon>Basidiomycota</taxon>
        <taxon>Agaricomycotina</taxon>
        <taxon>Agaricomycetes</taxon>
        <taxon>Russulales</taxon>
        <taxon>Lachnocladiaceae</taxon>
        <taxon>Vararia</taxon>
    </lineage>
</organism>
<evidence type="ECO:0000313" key="2">
    <source>
        <dbReference type="Proteomes" id="UP000814128"/>
    </source>
</evidence>
<gene>
    <name evidence="1" type="ORF">K488DRAFT_54556</name>
</gene>
<evidence type="ECO:0000313" key="1">
    <source>
        <dbReference type="EMBL" id="KAI0030276.1"/>
    </source>
</evidence>
<name>A0ACB8QG41_9AGAM</name>
<dbReference type="Proteomes" id="UP000814128">
    <property type="component" value="Unassembled WGS sequence"/>
</dbReference>
<comment type="caution">
    <text evidence="1">The sequence shown here is derived from an EMBL/GenBank/DDBJ whole genome shotgun (WGS) entry which is preliminary data.</text>
</comment>
<dbReference type="EMBL" id="MU273630">
    <property type="protein sequence ID" value="KAI0030276.1"/>
    <property type="molecule type" value="Genomic_DNA"/>
</dbReference>
<protein>
    <submittedName>
        <fullName evidence="1">Uncharacterized protein</fullName>
    </submittedName>
</protein>
<keyword evidence="2" id="KW-1185">Reference proteome</keyword>
<sequence length="162" mass="18398">DAIVLWRMCILWKDSITVLALAAVLWFATVGPYISYLPFLPVGPLSYTNSTIQPVFSDTAIGTATLILSLASNLIATSLISWRAWRHRQEIRDHLISGTRRTMVERLLALLVESGVLYCAVWVNPFDCSVYSGSFDYLVTDFVYHKQQVGCSRLHHFNPYRQ</sequence>
<proteinExistence type="predicted"/>
<feature type="non-terminal residue" evidence="1">
    <location>
        <position position="1"/>
    </location>
</feature>
<reference evidence="1" key="2">
    <citation type="journal article" date="2022" name="New Phytol.">
        <title>Evolutionary transition to the ectomycorrhizal habit in the genomes of a hyperdiverse lineage of mushroom-forming fungi.</title>
        <authorList>
            <person name="Looney B."/>
            <person name="Miyauchi S."/>
            <person name="Morin E."/>
            <person name="Drula E."/>
            <person name="Courty P.E."/>
            <person name="Kohler A."/>
            <person name="Kuo A."/>
            <person name="LaButti K."/>
            <person name="Pangilinan J."/>
            <person name="Lipzen A."/>
            <person name="Riley R."/>
            <person name="Andreopoulos W."/>
            <person name="He G."/>
            <person name="Johnson J."/>
            <person name="Nolan M."/>
            <person name="Tritt A."/>
            <person name="Barry K.W."/>
            <person name="Grigoriev I.V."/>
            <person name="Nagy L.G."/>
            <person name="Hibbett D."/>
            <person name="Henrissat B."/>
            <person name="Matheny P.B."/>
            <person name="Labbe J."/>
            <person name="Martin F.M."/>
        </authorList>
    </citation>
    <scope>NUCLEOTIDE SEQUENCE</scope>
    <source>
        <strain evidence="1">EC-137</strain>
    </source>
</reference>
<accession>A0ACB8QG41</accession>